<reference evidence="2 3" key="1">
    <citation type="submission" date="2017-01" db="EMBL/GenBank/DDBJ databases">
        <authorList>
            <person name="Varghese N."/>
            <person name="Submissions S."/>
        </authorList>
    </citation>
    <scope>NUCLEOTIDE SEQUENCE [LARGE SCALE GENOMIC DNA]</scope>
    <source>
        <strain evidence="2 3">DSM 18447</strain>
    </source>
</reference>
<gene>
    <name evidence="2" type="ORF">SAMN05421772_1551</name>
</gene>
<feature type="domain" description="Transposase DDE" evidence="1">
    <location>
        <begin position="2"/>
        <end position="40"/>
    </location>
</feature>
<dbReference type="Proteomes" id="UP000186216">
    <property type="component" value="Unassembled WGS sequence"/>
</dbReference>
<evidence type="ECO:0000313" key="2">
    <source>
        <dbReference type="EMBL" id="SIT19283.1"/>
    </source>
</evidence>
<organism evidence="2 3">
    <name type="scientific">Paracoccus saliphilus</name>
    <dbReference type="NCBI Taxonomy" id="405559"/>
    <lineage>
        <taxon>Bacteria</taxon>
        <taxon>Pseudomonadati</taxon>
        <taxon>Pseudomonadota</taxon>
        <taxon>Alphaproteobacteria</taxon>
        <taxon>Rhodobacterales</taxon>
        <taxon>Paracoccaceae</taxon>
        <taxon>Paracoccus</taxon>
    </lineage>
</organism>
<dbReference type="AlphaFoldDB" id="A0AA45W8T2"/>
<dbReference type="InterPro" id="IPR025668">
    <property type="entry name" value="Tnp_DDE_dom"/>
</dbReference>
<dbReference type="EMBL" id="FTOU01000055">
    <property type="protein sequence ID" value="SIT19283.1"/>
    <property type="molecule type" value="Genomic_DNA"/>
</dbReference>
<comment type="caution">
    <text evidence="2">The sequence shown here is derived from an EMBL/GenBank/DDBJ whole genome shotgun (WGS) entry which is preliminary data.</text>
</comment>
<proteinExistence type="predicted"/>
<name>A0AA45W8T2_9RHOB</name>
<accession>A0AA45W8T2</accession>
<sequence>MARGMVSSILQMAGLDWPVPDFSTLSRRQKNIAVAISSRQAP</sequence>
<evidence type="ECO:0000313" key="3">
    <source>
        <dbReference type="Proteomes" id="UP000186216"/>
    </source>
</evidence>
<protein>
    <submittedName>
        <fullName evidence="2">Transposase DDE domain-containing protein</fullName>
    </submittedName>
</protein>
<dbReference type="Pfam" id="PF13737">
    <property type="entry name" value="DDE_Tnp_1_5"/>
    <property type="match status" value="1"/>
</dbReference>
<evidence type="ECO:0000259" key="1">
    <source>
        <dbReference type="Pfam" id="PF13737"/>
    </source>
</evidence>